<name>A0A840QU80_9BACI</name>
<keyword evidence="2" id="KW-1185">Reference proteome</keyword>
<comment type="caution">
    <text evidence="1">The sequence shown here is derived from an EMBL/GenBank/DDBJ whole genome shotgun (WGS) entry which is preliminary data.</text>
</comment>
<dbReference type="EMBL" id="JACHHB010000017">
    <property type="protein sequence ID" value="MBB5174863.1"/>
    <property type="molecule type" value="Genomic_DNA"/>
</dbReference>
<sequence length="229" mass="26062">MSELEQLCIRVDKVYDWVTRQVDKDYSFSGDEGLERLGFSCNNNEEADGDNPCEFIDDDDEVFVTVVPTDADGDPIDLDEIECVEVGRRQDVYVEDFDTDLQLVKLKKQGFFVIELRLNENGDPFCVSEPISFCVFEKFLLCAPEGTEINCHIYDFDSTGVLCCNNGEFLDLELTLHICQSVQVEAEVKVEVEGKLCQPREDIIMPIEKVCPEITFPPQCPEVFPQNKC</sequence>
<reference evidence="1 2" key="1">
    <citation type="submission" date="2020-08" db="EMBL/GenBank/DDBJ databases">
        <title>Genomic Encyclopedia of Type Strains, Phase IV (KMG-IV): sequencing the most valuable type-strain genomes for metagenomic binning, comparative biology and taxonomic classification.</title>
        <authorList>
            <person name="Goeker M."/>
        </authorList>
    </citation>
    <scope>NUCLEOTIDE SEQUENCE [LARGE SCALE GENOMIC DNA]</scope>
    <source>
        <strain evidence="1 2">DSM 24696</strain>
    </source>
</reference>
<evidence type="ECO:0000313" key="2">
    <source>
        <dbReference type="Proteomes" id="UP000551878"/>
    </source>
</evidence>
<dbReference type="AlphaFoldDB" id="A0A840QU80"/>
<gene>
    <name evidence="1" type="ORF">HNQ41_003086</name>
</gene>
<proteinExistence type="predicted"/>
<evidence type="ECO:0000313" key="1">
    <source>
        <dbReference type="EMBL" id="MBB5174863.1"/>
    </source>
</evidence>
<organism evidence="1 2">
    <name type="scientific">Texcoconibacillus texcoconensis</name>
    <dbReference type="NCBI Taxonomy" id="1095777"/>
    <lineage>
        <taxon>Bacteria</taxon>
        <taxon>Bacillati</taxon>
        <taxon>Bacillota</taxon>
        <taxon>Bacilli</taxon>
        <taxon>Bacillales</taxon>
        <taxon>Bacillaceae</taxon>
        <taxon>Texcoconibacillus</taxon>
    </lineage>
</organism>
<dbReference type="RefSeq" id="WP_184665264.1">
    <property type="nucleotide sequence ID" value="NZ_JACHHB010000017.1"/>
</dbReference>
<protein>
    <submittedName>
        <fullName evidence="1">Uncharacterized protein</fullName>
    </submittedName>
</protein>
<dbReference type="Proteomes" id="UP000551878">
    <property type="component" value="Unassembled WGS sequence"/>
</dbReference>
<accession>A0A840QU80</accession>